<feature type="compositionally biased region" description="Basic and acidic residues" evidence="1">
    <location>
        <begin position="127"/>
        <end position="144"/>
    </location>
</feature>
<name>A0ABR2FDB5_9ROSI</name>
<feature type="compositionally biased region" description="Polar residues" evidence="1">
    <location>
        <begin position="155"/>
        <end position="165"/>
    </location>
</feature>
<dbReference type="EMBL" id="JBBPBM010000006">
    <property type="protein sequence ID" value="KAK8578928.1"/>
    <property type="molecule type" value="Genomic_DNA"/>
</dbReference>
<evidence type="ECO:0000313" key="3">
    <source>
        <dbReference type="Proteomes" id="UP001472677"/>
    </source>
</evidence>
<comment type="caution">
    <text evidence="2">The sequence shown here is derived from an EMBL/GenBank/DDBJ whole genome shotgun (WGS) entry which is preliminary data.</text>
</comment>
<evidence type="ECO:0000313" key="2">
    <source>
        <dbReference type="EMBL" id="KAK8578928.1"/>
    </source>
</evidence>
<proteinExistence type="predicted"/>
<dbReference type="Proteomes" id="UP001472677">
    <property type="component" value="Unassembled WGS sequence"/>
</dbReference>
<evidence type="ECO:0008006" key="4">
    <source>
        <dbReference type="Google" id="ProtNLM"/>
    </source>
</evidence>
<feature type="region of interest" description="Disordered" evidence="1">
    <location>
        <begin position="102"/>
        <end position="177"/>
    </location>
</feature>
<evidence type="ECO:0000256" key="1">
    <source>
        <dbReference type="SAM" id="MobiDB-lite"/>
    </source>
</evidence>
<gene>
    <name evidence="2" type="ORF">V6N12_069271</name>
</gene>
<organism evidence="2 3">
    <name type="scientific">Hibiscus sabdariffa</name>
    <name type="common">roselle</name>
    <dbReference type="NCBI Taxonomy" id="183260"/>
    <lineage>
        <taxon>Eukaryota</taxon>
        <taxon>Viridiplantae</taxon>
        <taxon>Streptophyta</taxon>
        <taxon>Embryophyta</taxon>
        <taxon>Tracheophyta</taxon>
        <taxon>Spermatophyta</taxon>
        <taxon>Magnoliopsida</taxon>
        <taxon>eudicotyledons</taxon>
        <taxon>Gunneridae</taxon>
        <taxon>Pentapetalae</taxon>
        <taxon>rosids</taxon>
        <taxon>malvids</taxon>
        <taxon>Malvales</taxon>
        <taxon>Malvaceae</taxon>
        <taxon>Malvoideae</taxon>
        <taxon>Hibiscus</taxon>
    </lineage>
</organism>
<reference evidence="2 3" key="1">
    <citation type="journal article" date="2024" name="G3 (Bethesda)">
        <title>Genome assembly of Hibiscus sabdariffa L. provides insights into metabolisms of medicinal natural products.</title>
        <authorList>
            <person name="Kim T."/>
        </authorList>
    </citation>
    <scope>NUCLEOTIDE SEQUENCE [LARGE SCALE GENOMIC DNA]</scope>
    <source>
        <strain evidence="2">TK-2024</strain>
        <tissue evidence="2">Old leaves</tissue>
    </source>
</reference>
<keyword evidence="3" id="KW-1185">Reference proteome</keyword>
<protein>
    <recommendedName>
        <fullName evidence="4">CCHC-type domain-containing protein</fullName>
    </recommendedName>
</protein>
<accession>A0ABR2FDB5</accession>
<sequence>MVVMDIEHGTNGAGGAREVTRSEIPLNPEHDQNTTVTGVDGAPYASKNICFHCGIYGHSQHTCKVLRGEISETNSNVEANANQVADMCSETNLYRSWMMVQPRRRSSSNLSRKVTEGVCSKGQPSDSRFRVLDSKCPDNDRDDVTIAEAKGGTENGDNVGNPSNPTDKEHRPSSLNGLKNVERNVTRSATYFTSNWDKKNKANKQHLESVEVVPIMDGLVPKVVNHVPRVNSKSHVAVRIVEKVYDGANMKIIRDLGGLGVVEWVKSTHARIDAIGRQANREPIDASTITDTSEIALQSSNDEENWDEDQLANMSNAFVGLVEGVGNTQ</sequence>